<dbReference type="EMBL" id="CAJOBA010008782">
    <property type="protein sequence ID" value="CAF3836590.1"/>
    <property type="molecule type" value="Genomic_DNA"/>
</dbReference>
<feature type="coiled-coil region" evidence="1">
    <location>
        <begin position="847"/>
        <end position="1011"/>
    </location>
</feature>
<sequence>MITLSLITVISNALALFHAYFDPSEYITVFQMFLAPFHQNPITRNIPYKLFVWLLLFYGSTAWILPPTLFASLCLIAYNEFEKFNEYIKEEVQQSNAQQRVEYWRQSHKGRCLNDRRENGTAATVPVFDAWKSTLYAIRKTILPPIPTSLSSIVIPQDMYYNNSKHEFLFCNSPAPHKVIAFGSESAIKLLSENHHWNADGTFRTSPALFSQSYYIHVWDEYSMKPIVYACCEDKSQSGYTCLLRSLVGYAAQKNIVLSPSSILIDFEKAAINAINDVFPQTLVKGCHFHYAQNVWKKVKKYGLVKLAKQENIQWINEVRSSEESVMCHYEHEQAQKRTTRPRKMKNIRDDVKLKLAKTKYIEDKDFDRYQKVLRALSHRYIDVIKDAGDNINELDDEGRLFYFKHNQICTNVWKCFTLINDDSSDNDDYTDDDILEQINRTNQNYKQIKEQLTNETQKYKNCNDEFQNIQQTLTDYTRKINEIFVCISFLLIYFYYLFNFYLTFNFKTNSINKNLNLNTLTIARRQIDNLEITNYLDPFKKLILNSIDHNLQLANDINSLLLTYDISDDNQSLKDNLNIIKTKLEELEQEKQNLSYEHNSREETFRNELDQLAAEKDSFWQQHVDEECDRVREQCLIEQNRKETLLKNEFDEQIIDYNNRLKTLSSQNNDFLQRLNLLQKDSAIQLEETNTKLQICKTDLENERERQTELLNMISSKDEQLIRNEREKNDIIKDLSGEVDIYKEQVKQFSITILQLEKSLLEEQQKRIKLQEDVEQHKKQHPKEIVQAPTYEVLVPAVPVIEPADLSHELFAYKSRIQEQDQIIVSLRRDLSGAAARLSDVQGELSEKQKRQIEKNETLIREQTRELGDTRSKLSKLSDIVDKQSRQIESLQTDLTKAKALSNQYQLLVDQKQAEIERLSKTVEQKNIIVERAEKSKDEEGRITHELVAVGAQCKGERHEQTISRQREALNELRARIKNLEQLRPANPPYEKVLQQVILLKKELAELRARQALPMDIPSLTSTSSQQNFRVSPNDDIQNGEVQKIIEERTAHADTMNVLQTCEEVYSTLVRRLAQLLELDDEISNVTPLSTLGANERYAGLQQRQRAADMLTQKIEMLRDRLSRKEELLRDYEKDLGKLRQAEILIKEKNMLLQDLEVGKRTNEDEALFLRSTLKQTQDQLNHEQRVNTAIKLGRNIDGDHSTDLIRRSGSKQSTTTLHHHCPPDIGPKIKTVKKEMNQKIARKDYEIKTLKQELHEALDTLSEQSHRVKLAELQSRDTLHES</sequence>
<name>A0A8S2E2U8_9BILA</name>
<keyword evidence="1" id="KW-0175">Coiled coil</keyword>
<accession>A0A8S2E2U8</accession>
<organism evidence="4 6">
    <name type="scientific">Didymodactylos carnosus</name>
    <dbReference type="NCBI Taxonomy" id="1234261"/>
    <lineage>
        <taxon>Eukaryota</taxon>
        <taxon>Metazoa</taxon>
        <taxon>Spiralia</taxon>
        <taxon>Gnathifera</taxon>
        <taxon>Rotifera</taxon>
        <taxon>Eurotatoria</taxon>
        <taxon>Bdelloidea</taxon>
        <taxon>Philodinida</taxon>
        <taxon>Philodinidae</taxon>
        <taxon>Didymodactylos</taxon>
    </lineage>
</organism>
<gene>
    <name evidence="4" type="ORF">OVA965_LOCUS17959</name>
    <name evidence="5" type="ORF">TMI583_LOCUS17971</name>
</gene>
<feature type="transmembrane region" description="Helical" evidence="2">
    <location>
        <begin position="50"/>
        <end position="78"/>
    </location>
</feature>
<protein>
    <recommendedName>
        <fullName evidence="3">MULE transposase domain-containing protein</fullName>
    </recommendedName>
</protein>
<feature type="coiled-coil region" evidence="1">
    <location>
        <begin position="1102"/>
        <end position="1143"/>
    </location>
</feature>
<dbReference type="EMBL" id="CAJNOK010008767">
    <property type="protein sequence ID" value="CAF1072402.1"/>
    <property type="molecule type" value="Genomic_DNA"/>
</dbReference>
<keyword evidence="2" id="KW-1133">Transmembrane helix</keyword>
<feature type="coiled-coil region" evidence="1">
    <location>
        <begin position="436"/>
        <end position="480"/>
    </location>
</feature>
<proteinExistence type="predicted"/>
<keyword evidence="2" id="KW-0472">Membrane</keyword>
<reference evidence="4" key="1">
    <citation type="submission" date="2021-02" db="EMBL/GenBank/DDBJ databases">
        <authorList>
            <person name="Nowell W R."/>
        </authorList>
    </citation>
    <scope>NUCLEOTIDE SEQUENCE</scope>
</reference>
<evidence type="ECO:0000313" key="5">
    <source>
        <dbReference type="EMBL" id="CAF3836590.1"/>
    </source>
</evidence>
<feature type="coiled-coil region" evidence="1">
    <location>
        <begin position="1235"/>
        <end position="1269"/>
    </location>
</feature>
<dbReference type="Proteomes" id="UP000682733">
    <property type="component" value="Unassembled WGS sequence"/>
</dbReference>
<comment type="caution">
    <text evidence="4">The sequence shown here is derived from an EMBL/GenBank/DDBJ whole genome shotgun (WGS) entry which is preliminary data.</text>
</comment>
<evidence type="ECO:0000313" key="6">
    <source>
        <dbReference type="Proteomes" id="UP000677228"/>
    </source>
</evidence>
<feature type="coiled-coil region" evidence="1">
    <location>
        <begin position="648"/>
        <end position="718"/>
    </location>
</feature>
<feature type="coiled-coil region" evidence="1">
    <location>
        <begin position="754"/>
        <end position="781"/>
    </location>
</feature>
<evidence type="ECO:0000256" key="2">
    <source>
        <dbReference type="SAM" id="Phobius"/>
    </source>
</evidence>
<evidence type="ECO:0000313" key="4">
    <source>
        <dbReference type="EMBL" id="CAF1072402.1"/>
    </source>
</evidence>
<feature type="coiled-coil region" evidence="1">
    <location>
        <begin position="571"/>
        <end position="605"/>
    </location>
</feature>
<dbReference type="Pfam" id="PF10551">
    <property type="entry name" value="MULE"/>
    <property type="match status" value="1"/>
</dbReference>
<keyword evidence="2" id="KW-0812">Transmembrane</keyword>
<dbReference type="InterPro" id="IPR018289">
    <property type="entry name" value="MULE_transposase_dom"/>
</dbReference>
<feature type="domain" description="MULE transposase" evidence="3">
    <location>
        <begin position="197"/>
        <end position="294"/>
    </location>
</feature>
<evidence type="ECO:0000256" key="1">
    <source>
        <dbReference type="SAM" id="Coils"/>
    </source>
</evidence>
<feature type="transmembrane region" description="Helical" evidence="2">
    <location>
        <begin position="484"/>
        <end position="505"/>
    </location>
</feature>
<evidence type="ECO:0000259" key="3">
    <source>
        <dbReference type="Pfam" id="PF10551"/>
    </source>
</evidence>
<dbReference type="Proteomes" id="UP000677228">
    <property type="component" value="Unassembled WGS sequence"/>
</dbReference>